<dbReference type="InterPro" id="IPR002157">
    <property type="entry name" value="Cbl-bd_prot"/>
</dbReference>
<dbReference type="Pfam" id="PF14478">
    <property type="entry name" value="DUF4430"/>
    <property type="match status" value="1"/>
</dbReference>
<protein>
    <submittedName>
        <fullName evidence="10">Cobalamin binding intrinsic factor</fullName>
    </submittedName>
</protein>
<sequence>MSPRPREHAVPRLLGAPLSGRGRHVAKQIRGGRARPPSQRRLRAGRTPGEARTPPDERMLCVALGVVALLGLAGGCAAPHNAVSRMLHLLEGSAGTTEPPNPSVLLALNLAGAGANSHCKLLLQQLQKTAVERAPKDMTSGELALYTLALLSSCQSPRRVRALGHTVDVLRRLQERTDEEVAYLVLEGAPRTTFYQLSLDVLALCLEGTGSYEVAAVMLAKEVLSPGSGLSVDTRAVAALALTCAHGRLAAEGLGELRELLHDAVARVANAFLDQQEQGDGIIGNIYSTGLALQALTATAAFYAPREWDCAQAFSAVLRHHLQQPMAVAQALPALLGRTYLDAAGLDCGASRHPAHGGTAGAHQGRPSATAPLAPRITVYYSVVNHLRGAHFSYSTRVRVPAGSVLLAVLRAAQEQDPAHFSFQTEATSWGAMVVSIHGLAASTADKTYWRLLSGGDALEQGVDTYKPRDGEHIQAVFSTY</sequence>
<feature type="region of interest" description="Disordered" evidence="7">
    <location>
        <begin position="1"/>
        <end position="55"/>
    </location>
</feature>
<accession>A0ABM4EGQ2</accession>
<dbReference type="Gene3D" id="1.50.10.20">
    <property type="match status" value="1"/>
</dbReference>
<dbReference type="GeneID" id="136992054"/>
<comment type="similarity">
    <text evidence="2">Belongs to the eukaryotic cobalamin transport proteins family.</text>
</comment>
<organism evidence="9 10">
    <name type="scientific">Apteryx mantelli</name>
    <name type="common">North Island brown kiwi</name>
    <dbReference type="NCBI Taxonomy" id="2696672"/>
    <lineage>
        <taxon>Eukaryota</taxon>
        <taxon>Metazoa</taxon>
        <taxon>Chordata</taxon>
        <taxon>Craniata</taxon>
        <taxon>Vertebrata</taxon>
        <taxon>Euteleostomi</taxon>
        <taxon>Archelosauria</taxon>
        <taxon>Archosauria</taxon>
        <taxon>Dinosauria</taxon>
        <taxon>Saurischia</taxon>
        <taxon>Theropoda</taxon>
        <taxon>Coelurosauria</taxon>
        <taxon>Aves</taxon>
        <taxon>Palaeognathae</taxon>
        <taxon>Apterygiformes</taxon>
        <taxon>Apterygidae</taxon>
        <taxon>Apteryx</taxon>
    </lineage>
</organism>
<feature type="compositionally biased region" description="Basic residues" evidence="7">
    <location>
        <begin position="21"/>
        <end position="44"/>
    </location>
</feature>
<keyword evidence="3" id="KW-0171">Cobalt transport</keyword>
<dbReference type="InterPro" id="IPR051588">
    <property type="entry name" value="Cobalamin_Transport"/>
</dbReference>
<dbReference type="Proteomes" id="UP001652627">
    <property type="component" value="Chromosome 4"/>
</dbReference>
<evidence type="ECO:0000256" key="7">
    <source>
        <dbReference type="SAM" id="MobiDB-lite"/>
    </source>
</evidence>
<proteinExistence type="inferred from homology"/>
<keyword evidence="3" id="KW-0406">Ion transport</keyword>
<keyword evidence="3" id="KW-0813">Transport</keyword>
<dbReference type="PANTHER" id="PTHR10559:SF15">
    <property type="entry name" value="COBALAMIN BINDING INTRINSIC FACTOR"/>
    <property type="match status" value="1"/>
</dbReference>
<evidence type="ECO:0000256" key="2">
    <source>
        <dbReference type="ARBA" id="ARBA00006449"/>
    </source>
</evidence>
<dbReference type="InterPro" id="IPR027954">
    <property type="entry name" value="Transcobalamin-like_C"/>
</dbReference>
<keyword evidence="6" id="KW-0170">Cobalt</keyword>
<dbReference type="Pfam" id="PF01122">
    <property type="entry name" value="Cobalamin_bind"/>
    <property type="match status" value="1"/>
</dbReference>
<comment type="subcellular location">
    <subcellularLocation>
        <location evidence="1">Secreted</location>
    </subcellularLocation>
</comment>
<dbReference type="Gene3D" id="2.170.130.30">
    <property type="match status" value="1"/>
</dbReference>
<keyword evidence="9" id="KW-1185">Reference proteome</keyword>
<evidence type="ECO:0000259" key="8">
    <source>
        <dbReference type="Pfam" id="PF14478"/>
    </source>
</evidence>
<evidence type="ECO:0000313" key="10">
    <source>
        <dbReference type="RefSeq" id="XP_067151853.1"/>
    </source>
</evidence>
<dbReference type="RefSeq" id="XP_067151853.1">
    <property type="nucleotide sequence ID" value="XM_067295752.1"/>
</dbReference>
<keyword evidence="4" id="KW-0964">Secreted</keyword>
<gene>
    <name evidence="10" type="primary">CBLIF</name>
</gene>
<feature type="domain" description="Transcobalamin-like C-terminal" evidence="8">
    <location>
        <begin position="403"/>
        <end position="475"/>
    </location>
</feature>
<feature type="compositionally biased region" description="Basic and acidic residues" evidence="7">
    <location>
        <begin position="1"/>
        <end position="10"/>
    </location>
</feature>
<evidence type="ECO:0000256" key="5">
    <source>
        <dbReference type="ARBA" id="ARBA00022729"/>
    </source>
</evidence>
<reference evidence="10" key="1">
    <citation type="submission" date="2025-08" db="UniProtKB">
        <authorList>
            <consortium name="RefSeq"/>
        </authorList>
    </citation>
    <scope>IDENTIFICATION</scope>
    <source>
        <tissue evidence="10">Blood</tissue>
    </source>
</reference>
<dbReference type="PANTHER" id="PTHR10559">
    <property type="entry name" value="TRANSCOBALAMIN-1/GASTRIC INTRINSIC FACTOR"/>
    <property type="match status" value="1"/>
</dbReference>
<evidence type="ECO:0000256" key="4">
    <source>
        <dbReference type="ARBA" id="ARBA00022525"/>
    </source>
</evidence>
<evidence type="ECO:0000256" key="3">
    <source>
        <dbReference type="ARBA" id="ARBA00022426"/>
    </source>
</evidence>
<evidence type="ECO:0000256" key="6">
    <source>
        <dbReference type="ARBA" id="ARBA00023285"/>
    </source>
</evidence>
<evidence type="ECO:0000256" key="1">
    <source>
        <dbReference type="ARBA" id="ARBA00004613"/>
    </source>
</evidence>
<name>A0ABM4EGQ2_9AVES</name>
<keyword evidence="5" id="KW-0732">Signal</keyword>
<evidence type="ECO:0000313" key="9">
    <source>
        <dbReference type="Proteomes" id="UP001652627"/>
    </source>
</evidence>